<organism evidence="8 9">
    <name type="scientific">Caligus rogercresseyi</name>
    <name type="common">Sea louse</name>
    <dbReference type="NCBI Taxonomy" id="217165"/>
    <lineage>
        <taxon>Eukaryota</taxon>
        <taxon>Metazoa</taxon>
        <taxon>Ecdysozoa</taxon>
        <taxon>Arthropoda</taxon>
        <taxon>Crustacea</taxon>
        <taxon>Multicrustacea</taxon>
        <taxon>Hexanauplia</taxon>
        <taxon>Copepoda</taxon>
        <taxon>Siphonostomatoida</taxon>
        <taxon>Caligidae</taxon>
        <taxon>Caligus</taxon>
    </lineage>
</organism>
<accession>A0A7T8HG74</accession>
<keyword evidence="6" id="KW-0863">Zinc-finger</keyword>
<evidence type="ECO:0000256" key="6">
    <source>
        <dbReference type="RuleBase" id="RU365029"/>
    </source>
</evidence>
<reference evidence="9" key="1">
    <citation type="submission" date="2021-01" db="EMBL/GenBank/DDBJ databases">
        <title>Caligus Genome Assembly.</title>
        <authorList>
            <person name="Gallardo-Escarate C."/>
        </authorList>
    </citation>
    <scope>NUCLEOTIDE SEQUENCE [LARGE SCALE GENOMIC DNA]</scope>
</reference>
<dbReference type="EMBL" id="CP045895">
    <property type="protein sequence ID" value="QQP49216.1"/>
    <property type="molecule type" value="Genomic_DNA"/>
</dbReference>
<keyword evidence="6" id="KW-0862">Zinc</keyword>
<dbReference type="InterPro" id="IPR054475">
    <property type="entry name" value="Znf-DPOE"/>
</dbReference>
<comment type="catalytic activity">
    <reaction evidence="6">
        <text>DNA(n) + a 2'-deoxyribonucleoside 5'-triphosphate = DNA(n+1) + diphosphate</text>
        <dbReference type="Rhea" id="RHEA:22508"/>
        <dbReference type="Rhea" id="RHEA-COMP:17339"/>
        <dbReference type="Rhea" id="RHEA-COMP:17340"/>
        <dbReference type="ChEBI" id="CHEBI:33019"/>
        <dbReference type="ChEBI" id="CHEBI:61560"/>
        <dbReference type="ChEBI" id="CHEBI:173112"/>
        <dbReference type="EC" id="2.7.7.7"/>
    </reaction>
</comment>
<dbReference type="GO" id="GO:0051539">
    <property type="term" value="F:4 iron, 4 sulfur cluster binding"/>
    <property type="evidence" value="ECO:0007669"/>
    <property type="project" value="UniProtKB-KW"/>
</dbReference>
<evidence type="ECO:0000256" key="1">
    <source>
        <dbReference type="ARBA" id="ARBA00022679"/>
    </source>
</evidence>
<evidence type="ECO:0000256" key="5">
    <source>
        <dbReference type="ARBA" id="ARBA00023125"/>
    </source>
</evidence>
<dbReference type="GO" id="GO:0006272">
    <property type="term" value="P:leading strand elongation"/>
    <property type="evidence" value="ECO:0007669"/>
    <property type="project" value="TreeGrafter"/>
</dbReference>
<keyword evidence="6" id="KW-0539">Nucleus</keyword>
<keyword evidence="1 6" id="KW-0808">Transferase</keyword>
<dbReference type="GO" id="GO:0006297">
    <property type="term" value="P:nucleotide-excision repair, DNA gap filling"/>
    <property type="evidence" value="ECO:0007669"/>
    <property type="project" value="TreeGrafter"/>
</dbReference>
<dbReference type="Proteomes" id="UP000595437">
    <property type="component" value="Chromosome 6"/>
</dbReference>
<feature type="non-terminal residue" evidence="8">
    <location>
        <position position="1"/>
    </location>
</feature>
<dbReference type="PANTHER" id="PTHR10670">
    <property type="entry name" value="DNA POLYMERASE EPSILON CATALYTIC SUBUNIT A"/>
    <property type="match status" value="1"/>
</dbReference>
<dbReference type="GO" id="GO:0006287">
    <property type="term" value="P:base-excision repair, gap-filling"/>
    <property type="evidence" value="ECO:0007669"/>
    <property type="project" value="TreeGrafter"/>
</dbReference>
<keyword evidence="2 6" id="KW-0548">Nucleotidyltransferase</keyword>
<comment type="function">
    <text evidence="6">DNA polymerase II participates in chromosomal DNA replication.</text>
</comment>
<dbReference type="GO" id="GO:0008310">
    <property type="term" value="F:single-stranded DNA 3'-5' DNA exonuclease activity"/>
    <property type="evidence" value="ECO:0007669"/>
    <property type="project" value="TreeGrafter"/>
</dbReference>
<comment type="cofactor">
    <cofactor evidence="6">
        <name>[4Fe-4S] cluster</name>
        <dbReference type="ChEBI" id="CHEBI:49883"/>
    </cofactor>
</comment>
<name>A0A7T8HG74_CALRO</name>
<keyword evidence="5 6" id="KW-0238">DNA-binding</keyword>
<evidence type="ECO:0000256" key="3">
    <source>
        <dbReference type="ARBA" id="ARBA00022705"/>
    </source>
</evidence>
<dbReference type="GO" id="GO:0000278">
    <property type="term" value="P:mitotic cell cycle"/>
    <property type="evidence" value="ECO:0007669"/>
    <property type="project" value="TreeGrafter"/>
</dbReference>
<keyword evidence="6" id="KW-0408">Iron</keyword>
<keyword evidence="6" id="KW-0004">4Fe-4S</keyword>
<dbReference type="EC" id="2.7.7.7" evidence="6"/>
<evidence type="ECO:0000259" key="7">
    <source>
        <dbReference type="Pfam" id="PF22912"/>
    </source>
</evidence>
<keyword evidence="3 6" id="KW-0235">DNA replication</keyword>
<gene>
    <name evidence="8" type="ORF">FKW44_009786</name>
</gene>
<proteinExistence type="inferred from homology"/>
<dbReference type="GO" id="GO:0008622">
    <property type="term" value="C:epsilon DNA polymerase complex"/>
    <property type="evidence" value="ECO:0007669"/>
    <property type="project" value="InterPro"/>
</dbReference>
<protein>
    <recommendedName>
        <fullName evidence="6">DNA polymerase epsilon catalytic subunit</fullName>
        <ecNumber evidence="6">2.7.7.7</ecNumber>
    </recommendedName>
</protein>
<dbReference type="GO" id="GO:0003677">
    <property type="term" value="F:DNA binding"/>
    <property type="evidence" value="ECO:0007669"/>
    <property type="project" value="UniProtKB-KW"/>
</dbReference>
<comment type="subcellular location">
    <subcellularLocation>
        <location evidence="6">Nucleus</location>
    </subcellularLocation>
</comment>
<comment type="similarity">
    <text evidence="6">Belongs to the DNA polymerase type-B family.</text>
</comment>
<keyword evidence="9" id="KW-1185">Reference proteome</keyword>
<dbReference type="GO" id="GO:0045004">
    <property type="term" value="P:DNA replication proofreading"/>
    <property type="evidence" value="ECO:0007669"/>
    <property type="project" value="TreeGrafter"/>
</dbReference>
<evidence type="ECO:0000313" key="9">
    <source>
        <dbReference type="Proteomes" id="UP000595437"/>
    </source>
</evidence>
<sequence length="111" mass="12468">DPHVGESNSTPVWLCPSLNCGTAYDSTEIETHLLDVVRRKTMGWVLQDLKCLKCDGVKEANMAKYCSCAGNFDTVSKSSDIKQLLLTFKGIAEHYKMPLLLELVEWTIEMN</sequence>
<dbReference type="OrthoDB" id="10060449at2759"/>
<dbReference type="InterPro" id="IPR029703">
    <property type="entry name" value="POL2"/>
</dbReference>
<feature type="domain" description="DNA polymerase-epsilon zinc finger" evidence="7">
    <location>
        <begin position="46"/>
        <end position="101"/>
    </location>
</feature>
<keyword evidence="6" id="KW-0479">Metal-binding</keyword>
<dbReference type="GO" id="GO:0003887">
    <property type="term" value="F:DNA-directed DNA polymerase activity"/>
    <property type="evidence" value="ECO:0007669"/>
    <property type="project" value="UniProtKB-KW"/>
</dbReference>
<keyword evidence="4 6" id="KW-0239">DNA-directed DNA polymerase</keyword>
<evidence type="ECO:0000313" key="8">
    <source>
        <dbReference type="EMBL" id="QQP49216.1"/>
    </source>
</evidence>
<evidence type="ECO:0000256" key="2">
    <source>
        <dbReference type="ARBA" id="ARBA00022695"/>
    </source>
</evidence>
<keyword evidence="6" id="KW-0411">Iron-sulfur</keyword>
<dbReference type="Pfam" id="PF22912">
    <property type="entry name" value="zf-DPOE"/>
    <property type="match status" value="1"/>
</dbReference>
<evidence type="ECO:0000256" key="4">
    <source>
        <dbReference type="ARBA" id="ARBA00022932"/>
    </source>
</evidence>
<dbReference type="PANTHER" id="PTHR10670:SF0">
    <property type="entry name" value="DNA POLYMERASE EPSILON CATALYTIC SUBUNIT A"/>
    <property type="match status" value="1"/>
</dbReference>
<dbReference type="GO" id="GO:0008270">
    <property type="term" value="F:zinc ion binding"/>
    <property type="evidence" value="ECO:0007669"/>
    <property type="project" value="UniProtKB-KW"/>
</dbReference>
<dbReference type="AlphaFoldDB" id="A0A7T8HG74"/>